<keyword evidence="5 9" id="KW-1133">Transmembrane helix</keyword>
<dbReference type="InterPro" id="IPR051676">
    <property type="entry name" value="UPF0053_domain"/>
</dbReference>
<dbReference type="PATRIC" id="fig|1678841.3.peg.2482"/>
<dbReference type="STRING" id="1678841.TBC1_112216"/>
<dbReference type="InterPro" id="IPR036318">
    <property type="entry name" value="FAD-bd_PCMH-like_sf"/>
</dbReference>
<dbReference type="InterPro" id="IPR046342">
    <property type="entry name" value="CBS_dom_sf"/>
</dbReference>
<dbReference type="InterPro" id="IPR016169">
    <property type="entry name" value="FAD-bd_PCMH_sub2"/>
</dbReference>
<dbReference type="InterPro" id="IPR002550">
    <property type="entry name" value="CNNM"/>
</dbReference>
<dbReference type="AlphaFoldDB" id="A0A0S7C001"/>
<keyword evidence="3 9" id="KW-0812">Transmembrane</keyword>
<dbReference type="InterPro" id="IPR000644">
    <property type="entry name" value="CBS_dom"/>
</dbReference>
<dbReference type="InterPro" id="IPR005170">
    <property type="entry name" value="Transptr-assoc_dom"/>
</dbReference>
<dbReference type="InterPro" id="IPR044751">
    <property type="entry name" value="Ion_transp-like_CBS"/>
</dbReference>
<keyword evidence="14" id="KW-1185">Reference proteome</keyword>
<accession>A0A0S7C001</accession>
<evidence type="ECO:0000313" key="14">
    <source>
        <dbReference type="Proteomes" id="UP000053091"/>
    </source>
</evidence>
<dbReference type="EMBL" id="DF968182">
    <property type="protein sequence ID" value="GAP44055.1"/>
    <property type="molecule type" value="Genomic_DNA"/>
</dbReference>
<evidence type="ECO:0000256" key="2">
    <source>
        <dbReference type="ARBA" id="ARBA00022475"/>
    </source>
</evidence>
<evidence type="ECO:0000256" key="8">
    <source>
        <dbReference type="PROSITE-ProRule" id="PRU00703"/>
    </source>
</evidence>
<protein>
    <submittedName>
        <fullName evidence="13">Hemolysin</fullName>
    </submittedName>
</protein>
<evidence type="ECO:0000256" key="1">
    <source>
        <dbReference type="ARBA" id="ARBA00004651"/>
    </source>
</evidence>
<dbReference type="Proteomes" id="UP000053091">
    <property type="component" value="Unassembled WGS sequence"/>
</dbReference>
<sequence>MEILILSLLILLNGFFALSEIALVSSKPERLQQAAKDGSKGAGAAMKLLKNPDSFLSAIQVGITLIGIVTGVYGGMNLADDFTPFFRRVSWMEPYAYEIALTLTVVIITYVSIVFGELVPKTMALSKPEKTAVKVAQVILIFSQLFYPFVKLLSGSTGFINRLLGIRQKEDAITEAELRNMLKTASLVGVIEKEQKIIHDKLFYFSDKRARHFMTHRTEVEWIDLNSSKEDIKKLVTGFRHSKVVCCRGNIDNFAGFFYQREFYRRLNDSPDFNLSEIIVEPAILPESAHSSKVLTTLRQDGDRICFIVNEYGGFEGIITLHDMIESLLGQFPDFEEKDDRDVFQREDGSWLVGGDVPADILTELIENFDVDFEETDYSTVAGFVIDHLGKIPETGDKFSFMGYTIEIMDMDGNRIDKVLISADQQKSD</sequence>
<dbReference type="SUPFAM" id="SSF54631">
    <property type="entry name" value="CBS-domain pair"/>
    <property type="match status" value="1"/>
</dbReference>
<feature type="transmembrane region" description="Helical" evidence="10">
    <location>
        <begin position="55"/>
        <end position="74"/>
    </location>
</feature>
<dbReference type="SUPFAM" id="SSF56176">
    <property type="entry name" value="FAD-binding/transporter-associated domain-like"/>
    <property type="match status" value="1"/>
</dbReference>
<proteinExistence type="predicted"/>
<evidence type="ECO:0000256" key="4">
    <source>
        <dbReference type="ARBA" id="ARBA00022737"/>
    </source>
</evidence>
<evidence type="ECO:0000259" key="11">
    <source>
        <dbReference type="PROSITE" id="PS51371"/>
    </source>
</evidence>
<feature type="domain" description="CBS" evidence="11">
    <location>
        <begin position="278"/>
        <end position="337"/>
    </location>
</feature>
<dbReference type="Gene3D" id="3.10.580.10">
    <property type="entry name" value="CBS-domain"/>
    <property type="match status" value="1"/>
</dbReference>
<dbReference type="GO" id="GO:0005886">
    <property type="term" value="C:plasma membrane"/>
    <property type="evidence" value="ECO:0007669"/>
    <property type="project" value="UniProtKB-SubCell"/>
</dbReference>
<evidence type="ECO:0000256" key="6">
    <source>
        <dbReference type="ARBA" id="ARBA00023122"/>
    </source>
</evidence>
<reference evidence="13" key="1">
    <citation type="journal article" date="2015" name="Genome Announc.">
        <title>Draft Genome Sequence of Bacteroidales Strain TBC1, a Novel Isolate from a Methanogenic Wastewater Treatment System.</title>
        <authorList>
            <person name="Tourlousse D.M."/>
            <person name="Matsuura N."/>
            <person name="Sun L."/>
            <person name="Toyonaga M."/>
            <person name="Kuroda K."/>
            <person name="Ohashi A."/>
            <person name="Cruz R."/>
            <person name="Yamaguchi T."/>
            <person name="Sekiguchi Y."/>
        </authorList>
    </citation>
    <scope>NUCLEOTIDE SEQUENCE [LARGE SCALE GENOMIC DNA]</scope>
    <source>
        <strain evidence="13">TBC1</strain>
    </source>
</reference>
<dbReference type="SMART" id="SM01091">
    <property type="entry name" value="CorC_HlyC"/>
    <property type="match status" value="1"/>
</dbReference>
<keyword evidence="2" id="KW-1003">Cell membrane</keyword>
<dbReference type="RefSeq" id="WP_062042199.1">
    <property type="nucleotide sequence ID" value="NZ_DF968182.1"/>
</dbReference>
<dbReference type="PROSITE" id="PS51846">
    <property type="entry name" value="CNNM"/>
    <property type="match status" value="1"/>
</dbReference>
<dbReference type="Pfam" id="PF00571">
    <property type="entry name" value="CBS"/>
    <property type="match status" value="1"/>
</dbReference>
<dbReference type="Pfam" id="PF01595">
    <property type="entry name" value="CNNM"/>
    <property type="match status" value="1"/>
</dbReference>
<dbReference type="Gene3D" id="3.30.465.10">
    <property type="match status" value="1"/>
</dbReference>
<evidence type="ECO:0000313" key="13">
    <source>
        <dbReference type="EMBL" id="GAP44055.1"/>
    </source>
</evidence>
<evidence type="ECO:0000256" key="9">
    <source>
        <dbReference type="PROSITE-ProRule" id="PRU01193"/>
    </source>
</evidence>
<keyword evidence="7 9" id="KW-0472">Membrane</keyword>
<name>A0A0S7C001_9BACT</name>
<organism evidence="13">
    <name type="scientific">Lentimicrobium saccharophilum</name>
    <dbReference type="NCBI Taxonomy" id="1678841"/>
    <lineage>
        <taxon>Bacteria</taxon>
        <taxon>Pseudomonadati</taxon>
        <taxon>Bacteroidota</taxon>
        <taxon>Bacteroidia</taxon>
        <taxon>Bacteroidales</taxon>
        <taxon>Lentimicrobiaceae</taxon>
        <taxon>Lentimicrobium</taxon>
    </lineage>
</organism>
<evidence type="ECO:0000259" key="12">
    <source>
        <dbReference type="PROSITE" id="PS51846"/>
    </source>
</evidence>
<comment type="subcellular location">
    <subcellularLocation>
        <location evidence="1">Cell membrane</location>
        <topology evidence="1">Multi-pass membrane protein</topology>
    </subcellularLocation>
</comment>
<evidence type="ECO:0000256" key="3">
    <source>
        <dbReference type="ARBA" id="ARBA00022692"/>
    </source>
</evidence>
<feature type="transmembrane region" description="Helical" evidence="10">
    <location>
        <begin position="95"/>
        <end position="115"/>
    </location>
</feature>
<evidence type="ECO:0000256" key="7">
    <source>
        <dbReference type="ARBA" id="ARBA00023136"/>
    </source>
</evidence>
<dbReference type="Pfam" id="PF03471">
    <property type="entry name" value="CorC_HlyC"/>
    <property type="match status" value="1"/>
</dbReference>
<evidence type="ECO:0000256" key="10">
    <source>
        <dbReference type="SAM" id="Phobius"/>
    </source>
</evidence>
<dbReference type="PANTHER" id="PTHR43099">
    <property type="entry name" value="UPF0053 PROTEIN YRKA"/>
    <property type="match status" value="1"/>
</dbReference>
<keyword evidence="6 8" id="KW-0129">CBS domain</keyword>
<dbReference type="OrthoDB" id="9798188at2"/>
<evidence type="ECO:0000256" key="5">
    <source>
        <dbReference type="ARBA" id="ARBA00022989"/>
    </source>
</evidence>
<dbReference type="PROSITE" id="PS51371">
    <property type="entry name" value="CBS"/>
    <property type="match status" value="1"/>
</dbReference>
<dbReference type="GO" id="GO:0050660">
    <property type="term" value="F:flavin adenine dinucleotide binding"/>
    <property type="evidence" value="ECO:0007669"/>
    <property type="project" value="InterPro"/>
</dbReference>
<dbReference type="PANTHER" id="PTHR43099:SF2">
    <property type="entry name" value="UPF0053 PROTEIN YRKA"/>
    <property type="match status" value="1"/>
</dbReference>
<keyword evidence="4" id="KW-0677">Repeat</keyword>
<feature type="transmembrane region" description="Helical" evidence="10">
    <location>
        <begin position="135"/>
        <end position="153"/>
    </location>
</feature>
<gene>
    <name evidence="13" type="ORF">TBC1_112216</name>
</gene>
<feature type="domain" description="CNNM transmembrane" evidence="12">
    <location>
        <begin position="1"/>
        <end position="195"/>
    </location>
</feature>
<dbReference type="CDD" id="cd04590">
    <property type="entry name" value="CBS_pair_CorC_HlyC_assoc"/>
    <property type="match status" value="1"/>
</dbReference>